<evidence type="ECO:0000313" key="2">
    <source>
        <dbReference type="Proteomes" id="UP000642829"/>
    </source>
</evidence>
<protein>
    <submittedName>
        <fullName evidence="1">Uncharacterized protein</fullName>
    </submittedName>
</protein>
<accession>A0A8J3GBK6</accession>
<reference evidence="1" key="1">
    <citation type="journal article" date="2014" name="Int. J. Syst. Evol. Microbiol.">
        <title>Complete genome sequence of Corynebacterium casei LMG S-19264T (=DSM 44701T), isolated from a smear-ripened cheese.</title>
        <authorList>
            <consortium name="US DOE Joint Genome Institute (JGI-PGF)"/>
            <person name="Walter F."/>
            <person name="Albersmeier A."/>
            <person name="Kalinowski J."/>
            <person name="Ruckert C."/>
        </authorList>
    </citation>
    <scope>NUCLEOTIDE SEQUENCE</scope>
    <source>
        <strain evidence="1">KCTC 12870</strain>
    </source>
</reference>
<dbReference type="EMBL" id="BMXG01000002">
    <property type="protein sequence ID" value="GHB91755.1"/>
    <property type="molecule type" value="Genomic_DNA"/>
</dbReference>
<reference evidence="1" key="2">
    <citation type="submission" date="2020-09" db="EMBL/GenBank/DDBJ databases">
        <authorList>
            <person name="Sun Q."/>
            <person name="Kim S."/>
        </authorList>
    </citation>
    <scope>NUCLEOTIDE SEQUENCE</scope>
    <source>
        <strain evidence="1">KCTC 12870</strain>
    </source>
</reference>
<evidence type="ECO:0000313" key="1">
    <source>
        <dbReference type="EMBL" id="GHB91755.1"/>
    </source>
</evidence>
<keyword evidence="2" id="KW-1185">Reference proteome</keyword>
<gene>
    <name evidence="1" type="ORF">GCM10007047_03290</name>
</gene>
<organism evidence="1 2">
    <name type="scientific">Cerasicoccus arenae</name>
    <dbReference type="NCBI Taxonomy" id="424488"/>
    <lineage>
        <taxon>Bacteria</taxon>
        <taxon>Pseudomonadati</taxon>
        <taxon>Verrucomicrobiota</taxon>
        <taxon>Opitutia</taxon>
        <taxon>Puniceicoccales</taxon>
        <taxon>Cerasicoccaceae</taxon>
        <taxon>Cerasicoccus</taxon>
    </lineage>
</organism>
<proteinExistence type="predicted"/>
<name>A0A8J3GBK6_9BACT</name>
<comment type="caution">
    <text evidence="1">The sequence shown here is derived from an EMBL/GenBank/DDBJ whole genome shotgun (WGS) entry which is preliminary data.</text>
</comment>
<sequence>MTLALLLVGGCVPQHKDAIVFATNTVVGVKVGTNSQQIPEIQVGYTRQEGAFVPLYVNDETSKELVAGQLKDDVGKDWSKEQQYLGLALVDLQDAKNIFEDPNQKGAVSQLLANSKNYVANFKAKPITNETIIQYIDGAITGINNSDTPAAGLNIEKAIRLIQVELDLPIAIIAFNPEAKYTGTVSEKNRTDAYSVLGTFSGDMNAKSKTSFKANNNRGPNAPSFGTDASGETGVSGGIAQYFATGIAAQIMAEKGGAALVNSGSEPAAESASNAEVIDAFTKSIDRAKLEAKIQNRFKALTTNVDQQKFCSAFNAKYGTSITDGTSLKNALATLTPEQIVEADKLTGNINY</sequence>
<dbReference type="AlphaFoldDB" id="A0A8J3GBK6"/>
<dbReference type="Proteomes" id="UP000642829">
    <property type="component" value="Unassembled WGS sequence"/>
</dbReference>